<dbReference type="InterPro" id="IPR036986">
    <property type="entry name" value="S4_RNA-bd_sf"/>
</dbReference>
<dbReference type="EMBL" id="MTHD01000001">
    <property type="protein sequence ID" value="OMG56349.1"/>
    <property type="molecule type" value="Genomic_DNA"/>
</dbReference>
<organism evidence="6 7">
    <name type="scientific">Azonexus hydrophilus</name>
    <dbReference type="NCBI Taxonomy" id="418702"/>
    <lineage>
        <taxon>Bacteria</taxon>
        <taxon>Pseudomonadati</taxon>
        <taxon>Pseudomonadota</taxon>
        <taxon>Betaproteobacteria</taxon>
        <taxon>Rhodocyclales</taxon>
        <taxon>Azonexaceae</taxon>
        <taxon>Azonexus</taxon>
    </lineage>
</organism>
<keyword evidence="6" id="KW-0489">Methyltransferase</keyword>
<evidence type="ECO:0000256" key="1">
    <source>
        <dbReference type="ARBA" id="ARBA00022884"/>
    </source>
</evidence>
<dbReference type="CDD" id="cd00165">
    <property type="entry name" value="S4"/>
    <property type="match status" value="1"/>
</dbReference>
<dbReference type="Pfam" id="PF01479">
    <property type="entry name" value="S4"/>
    <property type="match status" value="1"/>
</dbReference>
<dbReference type="SUPFAM" id="SSF55174">
    <property type="entry name" value="Alpha-L RNA-binding motif"/>
    <property type="match status" value="1"/>
</dbReference>
<dbReference type="InterPro" id="IPR002942">
    <property type="entry name" value="S4_RNA-bd"/>
</dbReference>
<evidence type="ECO:0000259" key="5">
    <source>
        <dbReference type="SMART" id="SM00363"/>
    </source>
</evidence>
<sequence length="275" mass="29173">MSMNSFHARQGGRSRDAQPVKTPVERHGMLRADALLVHRGLATSRTQAQKLIAAGRVFVDGAAITKPALELPPDAGLTVSSDDSDRYVSRGGLKLAGALDKTGIAVDGRICLDVGQSTGGFSDCLLQAGARRVVGVDVGHGQLHGKLKTDTRITAFEGINCRALTAADLGDAMPADGFNLIVGDVSFISMALILPQLPALLATDGDLLLLIKPQFEVGPHNIGKGGIVRDPSLYREIEGRFLEIARKLGLTAKAWLDSPITGGDGNREFFIWLTK</sequence>
<dbReference type="PROSITE" id="PS50889">
    <property type="entry name" value="S4"/>
    <property type="match status" value="1"/>
</dbReference>
<feature type="compositionally biased region" description="Basic and acidic residues" evidence="4">
    <location>
        <begin position="13"/>
        <end position="22"/>
    </location>
</feature>
<dbReference type="Pfam" id="PF01728">
    <property type="entry name" value="FtsJ"/>
    <property type="match status" value="1"/>
</dbReference>
<dbReference type="AlphaFoldDB" id="A0A1R1ICQ1"/>
<dbReference type="RefSeq" id="WP_076091415.1">
    <property type="nucleotide sequence ID" value="NZ_MTHD01000001.1"/>
</dbReference>
<comment type="caution">
    <text evidence="6">The sequence shown here is derived from an EMBL/GenBank/DDBJ whole genome shotgun (WGS) entry which is preliminary data.</text>
</comment>
<evidence type="ECO:0000313" key="7">
    <source>
        <dbReference type="Proteomes" id="UP000187526"/>
    </source>
</evidence>
<dbReference type="PIRSF" id="PIRSF005578">
    <property type="entry name" value="TlyA"/>
    <property type="match status" value="1"/>
</dbReference>
<keyword evidence="7" id="KW-1185">Reference proteome</keyword>
<dbReference type="GO" id="GO:0008168">
    <property type="term" value="F:methyltransferase activity"/>
    <property type="evidence" value="ECO:0007669"/>
    <property type="project" value="UniProtKB-KW"/>
</dbReference>
<evidence type="ECO:0000313" key="6">
    <source>
        <dbReference type="EMBL" id="OMG56349.1"/>
    </source>
</evidence>
<dbReference type="STRING" id="418702.BJN45_01630"/>
<reference evidence="6 7" key="1">
    <citation type="submission" date="2016-10" db="EMBL/GenBank/DDBJ databases">
        <title>Alkaliphiles isolated from bioreactors.</title>
        <authorList>
            <person name="Salah Z."/>
            <person name="Rout S.P."/>
            <person name="Humphreys P.N."/>
        </authorList>
    </citation>
    <scope>NUCLEOTIDE SEQUENCE [LARGE SCALE GENOMIC DNA]</scope>
    <source>
        <strain evidence="6 7">ZS02</strain>
    </source>
</reference>
<dbReference type="NCBIfam" id="TIGR00478">
    <property type="entry name" value="tly"/>
    <property type="match status" value="1"/>
</dbReference>
<name>A0A1R1ICQ1_9RHOO</name>
<evidence type="ECO:0000256" key="2">
    <source>
        <dbReference type="ARBA" id="ARBA00029460"/>
    </source>
</evidence>
<keyword evidence="1 3" id="KW-0694">RNA-binding</keyword>
<dbReference type="Gene3D" id="3.40.50.150">
    <property type="entry name" value="Vaccinia Virus protein VP39"/>
    <property type="match status" value="1"/>
</dbReference>
<dbReference type="GO" id="GO:0003723">
    <property type="term" value="F:RNA binding"/>
    <property type="evidence" value="ECO:0007669"/>
    <property type="project" value="UniProtKB-KW"/>
</dbReference>
<dbReference type="GO" id="GO:0032259">
    <property type="term" value="P:methylation"/>
    <property type="evidence" value="ECO:0007669"/>
    <property type="project" value="UniProtKB-KW"/>
</dbReference>
<dbReference type="SUPFAM" id="SSF53335">
    <property type="entry name" value="S-adenosyl-L-methionine-dependent methyltransferases"/>
    <property type="match status" value="1"/>
</dbReference>
<comment type="similarity">
    <text evidence="2">Belongs to the TlyA family.</text>
</comment>
<gene>
    <name evidence="6" type="ORF">BJN45_01630</name>
</gene>
<accession>A0A1R1ICQ1</accession>
<dbReference type="InterPro" id="IPR004538">
    <property type="entry name" value="Hemolysin_A/TlyA"/>
</dbReference>
<feature type="region of interest" description="Disordered" evidence="4">
    <location>
        <begin position="1"/>
        <end position="22"/>
    </location>
</feature>
<dbReference type="SMART" id="SM00363">
    <property type="entry name" value="S4"/>
    <property type="match status" value="1"/>
</dbReference>
<protein>
    <submittedName>
        <fullName evidence="6">TlyA family rRNA (Cytidine-2'-O)-methyltransferase</fullName>
    </submittedName>
</protein>
<dbReference type="Proteomes" id="UP000187526">
    <property type="component" value="Unassembled WGS sequence"/>
</dbReference>
<feature type="domain" description="RNA-binding S4" evidence="5">
    <location>
        <begin position="30"/>
        <end position="96"/>
    </location>
</feature>
<dbReference type="PANTHER" id="PTHR32319:SF0">
    <property type="entry name" value="BACTERIAL HEMOLYSIN-LIKE PROTEIN"/>
    <property type="match status" value="1"/>
</dbReference>
<dbReference type="InterPro" id="IPR029063">
    <property type="entry name" value="SAM-dependent_MTases_sf"/>
</dbReference>
<evidence type="ECO:0000256" key="4">
    <source>
        <dbReference type="SAM" id="MobiDB-lite"/>
    </source>
</evidence>
<proteinExistence type="inferred from homology"/>
<dbReference type="InterPro" id="IPR002877">
    <property type="entry name" value="RNA_MeTrfase_FtsJ_dom"/>
</dbReference>
<evidence type="ECO:0000256" key="3">
    <source>
        <dbReference type="PROSITE-ProRule" id="PRU00182"/>
    </source>
</evidence>
<dbReference type="PANTHER" id="PTHR32319">
    <property type="entry name" value="BACTERIAL HEMOLYSIN-LIKE PROTEIN"/>
    <property type="match status" value="1"/>
</dbReference>
<dbReference type="OrthoDB" id="9784736at2"/>
<keyword evidence="6" id="KW-0808">Transferase</keyword>
<dbReference type="InterPro" id="IPR047048">
    <property type="entry name" value="TlyA"/>
</dbReference>
<dbReference type="Gene3D" id="3.10.290.10">
    <property type="entry name" value="RNA-binding S4 domain"/>
    <property type="match status" value="1"/>
</dbReference>